<organism evidence="1 2">
    <name type="scientific">Desulfosarcina ovata subsp. sediminis</name>
    <dbReference type="NCBI Taxonomy" id="885957"/>
    <lineage>
        <taxon>Bacteria</taxon>
        <taxon>Pseudomonadati</taxon>
        <taxon>Thermodesulfobacteriota</taxon>
        <taxon>Desulfobacteria</taxon>
        <taxon>Desulfobacterales</taxon>
        <taxon>Desulfosarcinaceae</taxon>
        <taxon>Desulfosarcina</taxon>
    </lineage>
</organism>
<dbReference type="EMBL" id="AP021876">
    <property type="protein sequence ID" value="BBO85341.1"/>
    <property type="molecule type" value="Genomic_DNA"/>
</dbReference>
<dbReference type="KEGG" id="dov:DSCO28_59070"/>
<evidence type="ECO:0000313" key="2">
    <source>
        <dbReference type="Proteomes" id="UP000425960"/>
    </source>
</evidence>
<dbReference type="AlphaFoldDB" id="A0A5K7ZYY7"/>
<proteinExistence type="predicted"/>
<reference evidence="1 2" key="1">
    <citation type="submission" date="2019-11" db="EMBL/GenBank/DDBJ databases">
        <title>Comparative genomics of hydrocarbon-degrading Desulfosarcina strains.</title>
        <authorList>
            <person name="Watanabe M."/>
            <person name="Kojima H."/>
            <person name="Fukui M."/>
        </authorList>
    </citation>
    <scope>NUCLEOTIDE SEQUENCE [LARGE SCALE GENOMIC DNA]</scope>
    <source>
        <strain evidence="1 2">28bB2T</strain>
    </source>
</reference>
<dbReference type="Pfam" id="PF07704">
    <property type="entry name" value="PSK_trans_fac"/>
    <property type="match status" value="1"/>
</dbReference>
<dbReference type="RefSeq" id="WP_173179914.1">
    <property type="nucleotide sequence ID" value="NZ_AP021876.1"/>
</dbReference>
<accession>A0A5K7ZYY7</accession>
<dbReference type="InterPro" id="IPR011660">
    <property type="entry name" value="VapB-like"/>
</dbReference>
<evidence type="ECO:0000313" key="1">
    <source>
        <dbReference type="EMBL" id="BBO85341.1"/>
    </source>
</evidence>
<dbReference type="Proteomes" id="UP000425960">
    <property type="component" value="Chromosome"/>
</dbReference>
<sequence length="83" mass="9256">MALNIANRKVEKKAIQASRILGVNKTAAVEIALDYYLEHHGSKEKESTTRREAARLLDELAALPVLDHRKSDDILGYDENGLP</sequence>
<gene>
    <name evidence="1" type="ORF">DSCO28_59070</name>
</gene>
<name>A0A5K7ZYY7_9BACT</name>
<protein>
    <submittedName>
        <fullName evidence="1">Antitoxin</fullName>
    </submittedName>
</protein>